<evidence type="ECO:0000313" key="1">
    <source>
        <dbReference type="EMBL" id="GGG03250.1"/>
    </source>
</evidence>
<reference evidence="1" key="1">
    <citation type="journal article" date="2014" name="Int. J. Syst. Evol. Microbiol.">
        <title>Complete genome sequence of Corynebacterium casei LMG S-19264T (=DSM 44701T), isolated from a smear-ripened cheese.</title>
        <authorList>
            <consortium name="US DOE Joint Genome Institute (JGI-PGF)"/>
            <person name="Walter F."/>
            <person name="Albersmeier A."/>
            <person name="Kalinowski J."/>
            <person name="Ruckert C."/>
        </authorList>
    </citation>
    <scope>NUCLEOTIDE SEQUENCE</scope>
    <source>
        <strain evidence="1">CGMCC 1.12181</strain>
    </source>
</reference>
<evidence type="ECO:0008006" key="3">
    <source>
        <dbReference type="Google" id="ProtNLM"/>
    </source>
</evidence>
<protein>
    <recommendedName>
        <fullName evidence="3">Transposase</fullName>
    </recommendedName>
</protein>
<dbReference type="Proteomes" id="UP000605253">
    <property type="component" value="Unassembled WGS sequence"/>
</dbReference>
<evidence type="ECO:0000313" key="2">
    <source>
        <dbReference type="Proteomes" id="UP000605253"/>
    </source>
</evidence>
<sequence>MSKTYRSKEQWIALIQAHKESGLTAAAFCRQQGINAKYFSKRQKDFGFRPSTKNEFIQVKVDKPVYRTVMSLNTGRGQIEFNTWPDPDYVQQLLQVLQ</sequence>
<gene>
    <name evidence="1" type="ORF">GCM10011365_25530</name>
</gene>
<name>A0A917CZ09_9GAMM</name>
<proteinExistence type="predicted"/>
<dbReference type="NCBIfam" id="NF047593">
    <property type="entry name" value="IS66_ISAeme5_TnpA"/>
    <property type="match status" value="1"/>
</dbReference>
<organism evidence="1 2">
    <name type="scientific">Marinicella pacifica</name>
    <dbReference type="NCBI Taxonomy" id="1171543"/>
    <lineage>
        <taxon>Bacteria</taxon>
        <taxon>Pseudomonadati</taxon>
        <taxon>Pseudomonadota</taxon>
        <taxon>Gammaproteobacteria</taxon>
        <taxon>Lysobacterales</taxon>
        <taxon>Marinicellaceae</taxon>
        <taxon>Marinicella</taxon>
    </lineage>
</organism>
<keyword evidence="2" id="KW-1185">Reference proteome</keyword>
<accession>A0A917CZ09</accession>
<dbReference type="RefSeq" id="WP_188366159.1">
    <property type="nucleotide sequence ID" value="NZ_BAABJF010000029.1"/>
</dbReference>
<comment type="caution">
    <text evidence="1">The sequence shown here is derived from an EMBL/GenBank/DDBJ whole genome shotgun (WGS) entry which is preliminary data.</text>
</comment>
<dbReference type="EMBL" id="BMEO01000023">
    <property type="protein sequence ID" value="GGG03250.1"/>
    <property type="molecule type" value="Genomic_DNA"/>
</dbReference>
<dbReference type="AlphaFoldDB" id="A0A917CZ09"/>
<reference evidence="1" key="2">
    <citation type="submission" date="2020-09" db="EMBL/GenBank/DDBJ databases">
        <authorList>
            <person name="Sun Q."/>
            <person name="Zhou Y."/>
        </authorList>
    </citation>
    <scope>NUCLEOTIDE SEQUENCE</scope>
    <source>
        <strain evidence="1">CGMCC 1.12181</strain>
    </source>
</reference>